<reference evidence="1" key="1">
    <citation type="submission" date="2020-07" db="EMBL/GenBank/DDBJ databases">
        <title>The High-quality genome of the commercially important snow crab, Chionoecetes opilio.</title>
        <authorList>
            <person name="Jeong J.-H."/>
            <person name="Ryu S."/>
        </authorList>
    </citation>
    <scope>NUCLEOTIDE SEQUENCE</scope>
    <source>
        <strain evidence="1">MADBK_172401_WGS</strain>
        <tissue evidence="1">Digestive gland</tissue>
    </source>
</reference>
<dbReference type="OrthoDB" id="5984724at2759"/>
<organism evidence="1 2">
    <name type="scientific">Chionoecetes opilio</name>
    <name type="common">Atlantic snow crab</name>
    <name type="synonym">Cancer opilio</name>
    <dbReference type="NCBI Taxonomy" id="41210"/>
    <lineage>
        <taxon>Eukaryota</taxon>
        <taxon>Metazoa</taxon>
        <taxon>Ecdysozoa</taxon>
        <taxon>Arthropoda</taxon>
        <taxon>Crustacea</taxon>
        <taxon>Multicrustacea</taxon>
        <taxon>Malacostraca</taxon>
        <taxon>Eumalacostraca</taxon>
        <taxon>Eucarida</taxon>
        <taxon>Decapoda</taxon>
        <taxon>Pleocyemata</taxon>
        <taxon>Brachyura</taxon>
        <taxon>Eubrachyura</taxon>
        <taxon>Majoidea</taxon>
        <taxon>Majidae</taxon>
        <taxon>Chionoecetes</taxon>
    </lineage>
</organism>
<accession>A0A8J4YBA9</accession>
<proteinExistence type="predicted"/>
<comment type="caution">
    <text evidence="1">The sequence shown here is derived from an EMBL/GenBank/DDBJ whole genome shotgun (WGS) entry which is preliminary data.</text>
</comment>
<protein>
    <submittedName>
        <fullName evidence="1">Uncharacterized protein</fullName>
    </submittedName>
</protein>
<dbReference type="Proteomes" id="UP000770661">
    <property type="component" value="Unassembled WGS sequence"/>
</dbReference>
<gene>
    <name evidence="1" type="ORF">GWK47_039708</name>
</gene>
<dbReference type="Pfam" id="PF03564">
    <property type="entry name" value="DUF1759"/>
    <property type="match status" value="1"/>
</dbReference>
<dbReference type="EMBL" id="JACEEZ010006304">
    <property type="protein sequence ID" value="KAG0724870.1"/>
    <property type="molecule type" value="Genomic_DNA"/>
</dbReference>
<dbReference type="InterPro" id="IPR005312">
    <property type="entry name" value="DUF1759"/>
</dbReference>
<name>A0A8J4YBA9_CHIOP</name>
<dbReference type="AlphaFoldDB" id="A0A8J4YBA9"/>
<evidence type="ECO:0000313" key="2">
    <source>
        <dbReference type="Proteomes" id="UP000770661"/>
    </source>
</evidence>
<sequence length="173" mass="18430">MAAAKAAEGRQDQGTQDQEMCLADASVEFGAKSVIQSHRLCFPAVRAEDTAPEWLCLPALTPSGGIPELMAGNLAKRENVNAVHSVHDNEELSNIQKLTYLKGQLTGEARHIFHPLCSIHFVSHIASNTLSTSSTEDLTLQISSVTPARVALSSAGISVAIHFPGLKCEGSVR</sequence>
<keyword evidence="2" id="KW-1185">Reference proteome</keyword>
<evidence type="ECO:0000313" key="1">
    <source>
        <dbReference type="EMBL" id="KAG0724870.1"/>
    </source>
</evidence>